<name>A0A318KZB2_9NOCA</name>
<comment type="caution">
    <text evidence="2">The sequence shown here is derived from an EMBL/GenBank/DDBJ whole genome shotgun (WGS) entry which is preliminary data.</text>
</comment>
<reference evidence="2 3" key="1">
    <citation type="submission" date="2018-05" db="EMBL/GenBank/DDBJ databases">
        <title>Genomic Encyclopedia of Type Strains, Phase IV (KMG-IV): sequencing the most valuable type-strain genomes for metagenomic binning, comparative biology and taxonomic classification.</title>
        <authorList>
            <person name="Goeker M."/>
        </authorList>
    </citation>
    <scope>NUCLEOTIDE SEQUENCE [LARGE SCALE GENOMIC DNA]</scope>
    <source>
        <strain evidence="2 3">DSM 44704</strain>
    </source>
</reference>
<feature type="transmembrane region" description="Helical" evidence="1">
    <location>
        <begin position="84"/>
        <end position="103"/>
    </location>
</feature>
<feature type="transmembrane region" description="Helical" evidence="1">
    <location>
        <begin position="12"/>
        <end position="34"/>
    </location>
</feature>
<accession>A0A318KZB2</accession>
<evidence type="ECO:0000313" key="3">
    <source>
        <dbReference type="Proteomes" id="UP000247569"/>
    </source>
</evidence>
<feature type="transmembrane region" description="Helical" evidence="1">
    <location>
        <begin position="115"/>
        <end position="143"/>
    </location>
</feature>
<keyword evidence="3" id="KW-1185">Reference proteome</keyword>
<keyword evidence="1" id="KW-0812">Transmembrane</keyword>
<organism evidence="2 3">
    <name type="scientific">Nocardia tenerifensis</name>
    <dbReference type="NCBI Taxonomy" id="228006"/>
    <lineage>
        <taxon>Bacteria</taxon>
        <taxon>Bacillati</taxon>
        <taxon>Actinomycetota</taxon>
        <taxon>Actinomycetes</taxon>
        <taxon>Mycobacteriales</taxon>
        <taxon>Nocardiaceae</taxon>
        <taxon>Nocardia</taxon>
    </lineage>
</organism>
<dbReference type="EMBL" id="QJKF01000001">
    <property type="protein sequence ID" value="PXX71194.1"/>
    <property type="molecule type" value="Genomic_DNA"/>
</dbReference>
<dbReference type="AlphaFoldDB" id="A0A318KZB2"/>
<feature type="transmembrane region" description="Helical" evidence="1">
    <location>
        <begin position="54"/>
        <end position="77"/>
    </location>
</feature>
<proteinExistence type="predicted"/>
<keyword evidence="1" id="KW-1133">Transmembrane helix</keyword>
<evidence type="ECO:0000256" key="1">
    <source>
        <dbReference type="SAM" id="Phobius"/>
    </source>
</evidence>
<evidence type="ECO:0000313" key="2">
    <source>
        <dbReference type="EMBL" id="PXX71194.1"/>
    </source>
</evidence>
<keyword evidence="1" id="KW-0472">Membrane</keyword>
<protein>
    <submittedName>
        <fullName evidence="2">Uncharacterized protein</fullName>
    </submittedName>
</protein>
<gene>
    <name evidence="2" type="ORF">DFR70_101616</name>
</gene>
<sequence>MGWKIGRGGLMVGVGVASVVFVVGTVVQGFVIVNRETLGEMMVLAGADPGGADGFLVGFRVVGCVYAVGNAVGVLALWRRPWGWLFWVVLGVNGTQAVGLIVVPPEMFAAARAEFGWVGVLPSLVTDGGAAIVAVVLLGVLAVTRRPWGQPKDPRGGARTVLVR</sequence>
<dbReference type="Proteomes" id="UP000247569">
    <property type="component" value="Unassembled WGS sequence"/>
</dbReference>